<dbReference type="GO" id="GO:0019877">
    <property type="term" value="P:diaminopimelate biosynthetic process"/>
    <property type="evidence" value="ECO:0007669"/>
    <property type="project" value="UniProtKB-KW"/>
</dbReference>
<evidence type="ECO:0000256" key="4">
    <source>
        <dbReference type="ARBA" id="ARBA00023154"/>
    </source>
</evidence>
<dbReference type="RefSeq" id="XP_033596922.1">
    <property type="nucleotide sequence ID" value="XM_033739247.1"/>
</dbReference>
<accession>A0A6A6W080</accession>
<dbReference type="EMBL" id="ML996580">
    <property type="protein sequence ID" value="KAF2754471.1"/>
    <property type="molecule type" value="Genomic_DNA"/>
</dbReference>
<keyword evidence="2" id="KW-0808">Transferase</keyword>
<evidence type="ECO:0000313" key="5">
    <source>
        <dbReference type="EMBL" id="KAF2754471.1"/>
    </source>
</evidence>
<dbReference type="InterPro" id="IPR011004">
    <property type="entry name" value="Trimer_LpxA-like_sf"/>
</dbReference>
<dbReference type="PANTHER" id="PTHR43300">
    <property type="entry name" value="ACETYLTRANSFERASE"/>
    <property type="match status" value="1"/>
</dbReference>
<dbReference type="InterPro" id="IPR050179">
    <property type="entry name" value="Trans_hexapeptide_repeat"/>
</dbReference>
<dbReference type="PROSITE" id="PS00101">
    <property type="entry name" value="HEXAPEP_TRANSFERASES"/>
    <property type="match status" value="1"/>
</dbReference>
<proteinExistence type="predicted"/>
<reference evidence="5" key="1">
    <citation type="journal article" date="2020" name="Stud. Mycol.">
        <title>101 Dothideomycetes genomes: a test case for predicting lifestyles and emergence of pathogens.</title>
        <authorList>
            <person name="Haridas S."/>
            <person name="Albert R."/>
            <person name="Binder M."/>
            <person name="Bloem J."/>
            <person name="Labutti K."/>
            <person name="Salamov A."/>
            <person name="Andreopoulos B."/>
            <person name="Baker S."/>
            <person name="Barry K."/>
            <person name="Bills G."/>
            <person name="Bluhm B."/>
            <person name="Cannon C."/>
            <person name="Castanera R."/>
            <person name="Culley D."/>
            <person name="Daum C."/>
            <person name="Ezra D."/>
            <person name="Gonzalez J."/>
            <person name="Henrissat B."/>
            <person name="Kuo A."/>
            <person name="Liang C."/>
            <person name="Lipzen A."/>
            <person name="Lutzoni F."/>
            <person name="Magnuson J."/>
            <person name="Mondo S."/>
            <person name="Nolan M."/>
            <person name="Ohm R."/>
            <person name="Pangilinan J."/>
            <person name="Park H.-J."/>
            <person name="Ramirez L."/>
            <person name="Alfaro M."/>
            <person name="Sun H."/>
            <person name="Tritt A."/>
            <person name="Yoshinaga Y."/>
            <person name="Zwiers L.-H."/>
            <person name="Turgeon B."/>
            <person name="Goodwin S."/>
            <person name="Spatafora J."/>
            <person name="Crous P."/>
            <person name="Grigoriev I."/>
        </authorList>
    </citation>
    <scope>NUCLEOTIDE SEQUENCE</scope>
    <source>
        <strain evidence="5">CBS 121739</strain>
    </source>
</reference>
<dbReference type="AlphaFoldDB" id="A0A6A6W080"/>
<keyword evidence="6" id="KW-1185">Reference proteome</keyword>
<evidence type="ECO:0000313" key="6">
    <source>
        <dbReference type="Proteomes" id="UP000799437"/>
    </source>
</evidence>
<name>A0A6A6W080_9PEZI</name>
<dbReference type="Proteomes" id="UP000799437">
    <property type="component" value="Unassembled WGS sequence"/>
</dbReference>
<keyword evidence="4" id="KW-0457">Lysine biosynthesis</keyword>
<keyword evidence="3" id="KW-0220">Diaminopimelate biosynthesis</keyword>
<dbReference type="PANTHER" id="PTHR43300:SF10">
    <property type="entry name" value="2,3,4,5-TETRAHYDROPYRIDINE-2,6-DICARBOXYLATE N-ACETYLTRANSFERASE"/>
    <property type="match status" value="1"/>
</dbReference>
<dbReference type="Pfam" id="PF14602">
    <property type="entry name" value="Hexapep_2"/>
    <property type="match status" value="2"/>
</dbReference>
<evidence type="ECO:0000256" key="2">
    <source>
        <dbReference type="ARBA" id="ARBA00022679"/>
    </source>
</evidence>
<protein>
    <submittedName>
        <fullName evidence="5">Trimeric LpxA-like protein</fullName>
    </submittedName>
</protein>
<dbReference type="SUPFAM" id="SSF51161">
    <property type="entry name" value="Trimeric LpxA-like enzymes"/>
    <property type="match status" value="1"/>
</dbReference>
<keyword evidence="1" id="KW-0028">Amino-acid biosynthesis</keyword>
<dbReference type="InterPro" id="IPR001451">
    <property type="entry name" value="Hexapep"/>
</dbReference>
<dbReference type="Gene3D" id="2.160.10.10">
    <property type="entry name" value="Hexapeptide repeat proteins"/>
    <property type="match status" value="2"/>
</dbReference>
<sequence length="269" mass="29741">MSTTSEQYGTSRREWLVTNIKDNTYRLPVNEDAPEGRPLPLGVRQKHATDLFCQRWLGDMSDKAIWDNFAKCNKALEAQALANLQFRDIVEAVQKADEQKNEKYGKPLAQVTDPNFQIEPEFEAYFLTNVRIGKDTIIGRKCKFYDNPLQDFTIGNNCTIGAETIIHATTYQGDGTYVAGCIDIGDRVSIGTDCSLWPDLKIGSWSTIGEQVFIGQDVSIGQGVYIGDKVIVRKNVNIKSDARIGNGLTIGAGNTVSGVIKENVPAVKE</sequence>
<dbReference type="InterPro" id="IPR018357">
    <property type="entry name" value="Hexapep_transf_CS"/>
</dbReference>
<organism evidence="5 6">
    <name type="scientific">Pseudovirgaria hyperparasitica</name>
    <dbReference type="NCBI Taxonomy" id="470096"/>
    <lineage>
        <taxon>Eukaryota</taxon>
        <taxon>Fungi</taxon>
        <taxon>Dikarya</taxon>
        <taxon>Ascomycota</taxon>
        <taxon>Pezizomycotina</taxon>
        <taxon>Dothideomycetes</taxon>
        <taxon>Dothideomycetes incertae sedis</taxon>
        <taxon>Acrospermales</taxon>
        <taxon>Acrospermaceae</taxon>
        <taxon>Pseudovirgaria</taxon>
    </lineage>
</organism>
<gene>
    <name evidence="5" type="ORF">EJ05DRAFT_142570</name>
</gene>
<dbReference type="OrthoDB" id="25818at2759"/>
<dbReference type="GO" id="GO:0016740">
    <property type="term" value="F:transferase activity"/>
    <property type="evidence" value="ECO:0007669"/>
    <property type="project" value="UniProtKB-KW"/>
</dbReference>
<evidence type="ECO:0000256" key="3">
    <source>
        <dbReference type="ARBA" id="ARBA00022915"/>
    </source>
</evidence>
<dbReference type="GeneID" id="54480301"/>
<evidence type="ECO:0000256" key="1">
    <source>
        <dbReference type="ARBA" id="ARBA00022605"/>
    </source>
</evidence>
<dbReference type="GO" id="GO:0009085">
    <property type="term" value="P:lysine biosynthetic process"/>
    <property type="evidence" value="ECO:0007669"/>
    <property type="project" value="UniProtKB-KW"/>
</dbReference>